<dbReference type="InterPro" id="IPR000807">
    <property type="entry name" value="ImidazoleglycerolP_deHydtase"/>
</dbReference>
<accession>A0A0H5QA34</accession>
<keyword evidence="4 5" id="KW-0456">Lyase</keyword>
<dbReference type="NCBIfam" id="NF002111">
    <property type="entry name" value="PRK00951.2-1"/>
    <property type="match status" value="1"/>
</dbReference>
<dbReference type="UniPathway" id="UPA00031">
    <property type="reaction ID" value="UER00011"/>
</dbReference>
<evidence type="ECO:0000256" key="4">
    <source>
        <dbReference type="ARBA" id="ARBA00023239"/>
    </source>
</evidence>
<dbReference type="Pfam" id="PF00475">
    <property type="entry name" value="IGPD"/>
    <property type="match status" value="1"/>
</dbReference>
<evidence type="ECO:0000256" key="1">
    <source>
        <dbReference type="ARBA" id="ARBA00005047"/>
    </source>
</evidence>
<organism evidence="7 8">
    <name type="scientific">Neisseria meningitidis serogroup B</name>
    <dbReference type="NCBI Taxonomy" id="491"/>
    <lineage>
        <taxon>Bacteria</taxon>
        <taxon>Pseudomonadati</taxon>
        <taxon>Pseudomonadota</taxon>
        <taxon>Betaproteobacteria</taxon>
        <taxon>Neisseriales</taxon>
        <taxon>Neisseriaceae</taxon>
        <taxon>Neisseria</taxon>
    </lineage>
</organism>
<dbReference type="Proteomes" id="UP000182715">
    <property type="component" value="Unassembled WGS sequence"/>
</dbReference>
<evidence type="ECO:0000256" key="6">
    <source>
        <dbReference type="RuleBase" id="RU000599"/>
    </source>
</evidence>
<dbReference type="PROSITE" id="PS00954">
    <property type="entry name" value="IGP_DEHYDRATASE_1"/>
    <property type="match status" value="1"/>
</dbReference>
<gene>
    <name evidence="5" type="primary">hisB</name>
</gene>
<evidence type="ECO:0000313" key="8">
    <source>
        <dbReference type="Proteomes" id="UP000182715"/>
    </source>
</evidence>
<evidence type="ECO:0000256" key="5">
    <source>
        <dbReference type="HAMAP-Rule" id="MF_00076"/>
    </source>
</evidence>
<dbReference type="InterPro" id="IPR020568">
    <property type="entry name" value="Ribosomal_Su5_D2-typ_SF"/>
</dbReference>
<dbReference type="SMR" id="A0A0H5QA34"/>
<dbReference type="EMBL" id="CVTF01000026">
    <property type="protein sequence ID" value="CRY98819.1"/>
    <property type="molecule type" value="Genomic_DNA"/>
</dbReference>
<dbReference type="InterPro" id="IPR020565">
    <property type="entry name" value="ImidazoleglycerP_deHydtase_CS"/>
</dbReference>
<dbReference type="NCBIfam" id="NF002109">
    <property type="entry name" value="PRK00951.1-5"/>
    <property type="match status" value="1"/>
</dbReference>
<keyword evidence="2 5" id="KW-0028">Amino-acid biosynthesis</keyword>
<dbReference type="CDD" id="cd07914">
    <property type="entry name" value="IGPD"/>
    <property type="match status" value="1"/>
</dbReference>
<dbReference type="GO" id="GO:0004424">
    <property type="term" value="F:imidazoleglycerol-phosphate dehydratase activity"/>
    <property type="evidence" value="ECO:0007669"/>
    <property type="project" value="UniProtKB-UniRule"/>
</dbReference>
<dbReference type="OMA" id="GIPFFDH"/>
<keyword evidence="3 5" id="KW-0368">Histidine biosynthesis</keyword>
<comment type="similarity">
    <text evidence="5 6">Belongs to the imidazoleglycerol-phosphate dehydratase family.</text>
</comment>
<proteinExistence type="inferred from homology"/>
<dbReference type="HAMAP" id="MF_00076">
    <property type="entry name" value="HisB"/>
    <property type="match status" value="1"/>
</dbReference>
<dbReference type="NCBIfam" id="NF002106">
    <property type="entry name" value="PRK00951.1-1"/>
    <property type="match status" value="1"/>
</dbReference>
<dbReference type="InterPro" id="IPR038494">
    <property type="entry name" value="IGPD_sf"/>
</dbReference>
<dbReference type="SUPFAM" id="SSF54211">
    <property type="entry name" value="Ribosomal protein S5 domain 2-like"/>
    <property type="match status" value="2"/>
</dbReference>
<protein>
    <recommendedName>
        <fullName evidence="5 6">Imidazoleglycerol-phosphate dehydratase</fullName>
        <shortName evidence="5">IGPD</shortName>
        <ecNumber evidence="5 6">4.2.1.19</ecNumber>
    </recommendedName>
</protein>
<sequence length="305" mass="33739">MNLTKTQRQLHNFLTLAQEAGSLSKLAKLCGYRTPVALYKLKQRLEKQAEDPDARGIRPSLMAKLEKHTGKPKGWLDRKHRERTVPETAAESTGTAETQIAETASAAGCRSVTVNRNTCETQITVSINLDGSGKSRLDTGVPFLEHMIDQIARHGMIDIDISCKGDLHIDDHHTAEDIGITLGQAIRQALGDKKGIRRYGHSYVPLDEALSRVVIDLSGRPGLVYNIEFTRALIGRFDVDLFEEFFHGIVNHSMMTLHIDNLSGKNAHHQAETVFKAFGRALRMAVEHDPRMAGQTPSTKGTLTA</sequence>
<evidence type="ECO:0000256" key="3">
    <source>
        <dbReference type="ARBA" id="ARBA00023102"/>
    </source>
</evidence>
<dbReference type="FunFam" id="3.30.230.40:FF:000003">
    <property type="entry name" value="Imidazoleglycerol-phosphate dehydratase HisB"/>
    <property type="match status" value="1"/>
</dbReference>
<reference evidence="7 8" key="1">
    <citation type="submission" date="2014-11" db="EMBL/GenBank/DDBJ databases">
        <authorList>
            <person name="Diene M.Seydina."/>
        </authorList>
    </citation>
    <scope>NUCLEOTIDE SEQUENCE [LARGE SCALE GENOMIC DNA]</scope>
    <source>
        <strain evidence="7 8">Neisseria meningitidis CHUV</strain>
    </source>
</reference>
<dbReference type="FunFam" id="3.30.230.40:FF:000002">
    <property type="entry name" value="Imidazoleglycerol-phosphate dehydratase"/>
    <property type="match status" value="1"/>
</dbReference>
<comment type="pathway">
    <text evidence="1 5 6">Amino-acid biosynthesis; L-histidine biosynthesis; L-histidine from 5-phospho-alpha-D-ribose 1-diphosphate: step 6/9.</text>
</comment>
<evidence type="ECO:0000256" key="2">
    <source>
        <dbReference type="ARBA" id="ARBA00022605"/>
    </source>
</evidence>
<dbReference type="NCBIfam" id="NF002114">
    <property type="entry name" value="PRK00951.2-4"/>
    <property type="match status" value="1"/>
</dbReference>
<dbReference type="GO" id="GO:0005737">
    <property type="term" value="C:cytoplasm"/>
    <property type="evidence" value="ECO:0007669"/>
    <property type="project" value="UniProtKB-SubCell"/>
</dbReference>
<evidence type="ECO:0000313" key="7">
    <source>
        <dbReference type="EMBL" id="CRY98819.1"/>
    </source>
</evidence>
<dbReference type="PANTHER" id="PTHR23133">
    <property type="entry name" value="IMIDAZOLEGLYCEROL-PHOSPHATE DEHYDRATASE HIS7"/>
    <property type="match status" value="1"/>
</dbReference>
<dbReference type="Gene3D" id="3.30.230.40">
    <property type="entry name" value="Imidazole glycerol phosphate dehydratase, domain 1"/>
    <property type="match status" value="2"/>
</dbReference>
<name>A0A0H5QA34_NEIMI</name>
<comment type="subcellular location">
    <subcellularLocation>
        <location evidence="5 6">Cytoplasm</location>
    </subcellularLocation>
</comment>
<dbReference type="PROSITE" id="PS00955">
    <property type="entry name" value="IGP_DEHYDRATASE_2"/>
    <property type="match status" value="1"/>
</dbReference>
<dbReference type="EC" id="4.2.1.19" evidence="5 6"/>
<comment type="catalytic activity">
    <reaction evidence="5 6">
        <text>D-erythro-1-(imidazol-4-yl)glycerol 3-phosphate = 3-(imidazol-4-yl)-2-oxopropyl phosphate + H2O</text>
        <dbReference type="Rhea" id="RHEA:11040"/>
        <dbReference type="ChEBI" id="CHEBI:15377"/>
        <dbReference type="ChEBI" id="CHEBI:57766"/>
        <dbReference type="ChEBI" id="CHEBI:58278"/>
        <dbReference type="EC" id="4.2.1.19"/>
    </reaction>
</comment>
<keyword evidence="5" id="KW-0963">Cytoplasm</keyword>
<dbReference type="PANTHER" id="PTHR23133:SF2">
    <property type="entry name" value="IMIDAZOLEGLYCEROL-PHOSPHATE DEHYDRATASE"/>
    <property type="match status" value="1"/>
</dbReference>
<dbReference type="GO" id="GO:0000105">
    <property type="term" value="P:L-histidine biosynthetic process"/>
    <property type="evidence" value="ECO:0007669"/>
    <property type="project" value="UniProtKB-UniRule"/>
</dbReference>
<dbReference type="AlphaFoldDB" id="A0A0H5QA34"/>